<dbReference type="EMBL" id="KL584982">
    <property type="protein sequence ID" value="KEQ84531.1"/>
    <property type="molecule type" value="Genomic_DNA"/>
</dbReference>
<evidence type="ECO:0000313" key="2">
    <source>
        <dbReference type="EMBL" id="KEQ84531.1"/>
    </source>
</evidence>
<dbReference type="GeneID" id="40749338"/>
<accession>A0A074YCF6</accession>
<reference evidence="2 3" key="1">
    <citation type="journal article" date="2014" name="BMC Genomics">
        <title>Genome sequencing of four Aureobasidium pullulans varieties: biotechnological potential, stress tolerance, and description of new species.</title>
        <authorList>
            <person name="Gostin Ar C."/>
            <person name="Ohm R.A."/>
            <person name="Kogej T."/>
            <person name="Sonjak S."/>
            <person name="Turk M."/>
            <person name="Zajc J."/>
            <person name="Zalar P."/>
            <person name="Grube M."/>
            <person name="Sun H."/>
            <person name="Han J."/>
            <person name="Sharma A."/>
            <person name="Chiniquy J."/>
            <person name="Ngan C.Y."/>
            <person name="Lipzen A."/>
            <person name="Barry K."/>
            <person name="Grigoriev I.V."/>
            <person name="Gunde-Cimerman N."/>
        </authorList>
    </citation>
    <scope>NUCLEOTIDE SEQUENCE [LARGE SCALE GENOMIC DNA]</scope>
    <source>
        <strain evidence="2 3">EXF-150</strain>
    </source>
</reference>
<dbReference type="HOGENOM" id="CLU_1408486_0_0_1"/>
<evidence type="ECO:0000256" key="1">
    <source>
        <dbReference type="SAM" id="MobiDB-lite"/>
    </source>
</evidence>
<dbReference type="Proteomes" id="UP000030706">
    <property type="component" value="Unassembled WGS sequence"/>
</dbReference>
<sequence length="193" mass="21902">MYLSCHDDTKFSGVVTSCRFLHPQYHRHNDRSSLRSTPGLSRRLLRTIQHIVCHPIHRIDSTRNNYYDFNSPSRSHAASPGSPRIQSSPVVGKVDKTTSASMALRKIFTKVWWSTLVHGKQAQPVPSNFFTGGNQIHRPQDVRLHTLAASTAILKARPQQSMTLDEVHESLQGSMDEIRTEIVKSKGKWYNTL</sequence>
<name>A0A074YCF6_AURPU</name>
<feature type="region of interest" description="Disordered" evidence="1">
    <location>
        <begin position="70"/>
        <end position="93"/>
    </location>
</feature>
<dbReference type="AlphaFoldDB" id="A0A074YCF6"/>
<keyword evidence="3" id="KW-1185">Reference proteome</keyword>
<evidence type="ECO:0000313" key="3">
    <source>
        <dbReference type="Proteomes" id="UP000030706"/>
    </source>
</evidence>
<organism evidence="2 3">
    <name type="scientific">Aureobasidium pullulans EXF-150</name>
    <dbReference type="NCBI Taxonomy" id="1043002"/>
    <lineage>
        <taxon>Eukaryota</taxon>
        <taxon>Fungi</taxon>
        <taxon>Dikarya</taxon>
        <taxon>Ascomycota</taxon>
        <taxon>Pezizomycotina</taxon>
        <taxon>Dothideomycetes</taxon>
        <taxon>Dothideomycetidae</taxon>
        <taxon>Dothideales</taxon>
        <taxon>Saccotheciaceae</taxon>
        <taxon>Aureobasidium</taxon>
    </lineage>
</organism>
<proteinExistence type="predicted"/>
<protein>
    <submittedName>
        <fullName evidence="2">Uncharacterized protein</fullName>
    </submittedName>
</protein>
<dbReference type="RefSeq" id="XP_029760718.1">
    <property type="nucleotide sequence ID" value="XM_029907032.1"/>
</dbReference>
<gene>
    <name evidence="2" type="ORF">M438DRAFT_355448</name>
</gene>